<evidence type="ECO:0000313" key="1">
    <source>
        <dbReference type="EMBL" id="KAF5393108.1"/>
    </source>
</evidence>
<name>A0A8H5I0X4_9AGAR</name>
<accession>A0A8H5I0X4</accession>
<comment type="caution">
    <text evidence="1">The sequence shown here is derived from an EMBL/GenBank/DDBJ whole genome shotgun (WGS) entry which is preliminary data.</text>
</comment>
<keyword evidence="2" id="KW-1185">Reference proteome</keyword>
<sequence>MAKLMWTKQVAIVPSPGLMSRLLRLLGDIFSTDHILATFPITEYEYRLLPLGDDGPPIFVRNSSGTIIHEEPFPYSNLPPVKLGCIPYLQSRMLEVDSPLNSLLETPFISALSNGYSRFSALQSLRIFHVSLPPVETCGPKVRSLIEIQNPYPFRFNPDVPQMLSQYVPFLIPRRLWLSRMAQPVQSIRITRYEIKVPM</sequence>
<evidence type="ECO:0000313" key="2">
    <source>
        <dbReference type="Proteomes" id="UP000518752"/>
    </source>
</evidence>
<gene>
    <name evidence="1" type="ORF">D9757_001153</name>
</gene>
<protein>
    <submittedName>
        <fullName evidence="1">Uncharacterized protein</fullName>
    </submittedName>
</protein>
<dbReference type="Proteomes" id="UP000518752">
    <property type="component" value="Unassembled WGS sequence"/>
</dbReference>
<dbReference type="EMBL" id="JAACJN010000003">
    <property type="protein sequence ID" value="KAF5393108.1"/>
    <property type="molecule type" value="Genomic_DNA"/>
</dbReference>
<reference evidence="1 2" key="1">
    <citation type="journal article" date="2020" name="ISME J.">
        <title>Uncovering the hidden diversity of litter-decomposition mechanisms in mushroom-forming fungi.</title>
        <authorList>
            <person name="Floudas D."/>
            <person name="Bentzer J."/>
            <person name="Ahren D."/>
            <person name="Johansson T."/>
            <person name="Persson P."/>
            <person name="Tunlid A."/>
        </authorList>
    </citation>
    <scope>NUCLEOTIDE SEQUENCE [LARGE SCALE GENOMIC DNA]</scope>
    <source>
        <strain evidence="1 2">CBS 406.79</strain>
    </source>
</reference>
<dbReference type="AlphaFoldDB" id="A0A8H5I0X4"/>
<proteinExistence type="predicted"/>
<organism evidence="1 2">
    <name type="scientific">Collybiopsis confluens</name>
    <dbReference type="NCBI Taxonomy" id="2823264"/>
    <lineage>
        <taxon>Eukaryota</taxon>
        <taxon>Fungi</taxon>
        <taxon>Dikarya</taxon>
        <taxon>Basidiomycota</taxon>
        <taxon>Agaricomycotina</taxon>
        <taxon>Agaricomycetes</taxon>
        <taxon>Agaricomycetidae</taxon>
        <taxon>Agaricales</taxon>
        <taxon>Marasmiineae</taxon>
        <taxon>Omphalotaceae</taxon>
        <taxon>Collybiopsis</taxon>
    </lineage>
</organism>